<dbReference type="Proteomes" id="UP001596183">
    <property type="component" value="Unassembled WGS sequence"/>
</dbReference>
<gene>
    <name evidence="1" type="ORF">ACFP2V_27045</name>
</gene>
<comment type="caution">
    <text evidence="1">The sequence shown here is derived from an EMBL/GenBank/DDBJ whole genome shotgun (WGS) entry which is preliminary data.</text>
</comment>
<organism evidence="1 2">
    <name type="scientific">Streptomyces incanus</name>
    <dbReference type="NCBI Taxonomy" id="887453"/>
    <lineage>
        <taxon>Bacteria</taxon>
        <taxon>Bacillati</taxon>
        <taxon>Actinomycetota</taxon>
        <taxon>Actinomycetes</taxon>
        <taxon>Kitasatosporales</taxon>
        <taxon>Streptomycetaceae</taxon>
        <taxon>Streptomyces</taxon>
    </lineage>
</organism>
<accession>A0ABW0XTF2</accession>
<keyword evidence="2" id="KW-1185">Reference proteome</keyword>
<reference evidence="2" key="1">
    <citation type="journal article" date="2019" name="Int. J. Syst. Evol. Microbiol.">
        <title>The Global Catalogue of Microorganisms (GCM) 10K type strain sequencing project: providing services to taxonomists for standard genome sequencing and annotation.</title>
        <authorList>
            <consortium name="The Broad Institute Genomics Platform"/>
            <consortium name="The Broad Institute Genome Sequencing Center for Infectious Disease"/>
            <person name="Wu L."/>
            <person name="Ma J."/>
        </authorList>
    </citation>
    <scope>NUCLEOTIDE SEQUENCE [LARGE SCALE GENOMIC DNA]</scope>
    <source>
        <strain evidence="2">JCM 13852</strain>
    </source>
</reference>
<proteinExistence type="predicted"/>
<dbReference type="RefSeq" id="WP_381217756.1">
    <property type="nucleotide sequence ID" value="NZ_JBHSPC010000091.1"/>
</dbReference>
<protein>
    <submittedName>
        <fullName evidence="1">Uncharacterized protein</fullName>
    </submittedName>
</protein>
<evidence type="ECO:0000313" key="2">
    <source>
        <dbReference type="Proteomes" id="UP001596183"/>
    </source>
</evidence>
<sequence>MDSVQASLFGGQVVRRVFLRPSLRCRPVGAGEYTQPHEVVSLGFRQGPGHAELRRFRNHRWLERREGLQVNAGRLPSQLLQLGDRGIALRLLLSPLGLPASTVQLCR</sequence>
<dbReference type="EMBL" id="JBHSPC010000091">
    <property type="protein sequence ID" value="MFC5673626.1"/>
    <property type="molecule type" value="Genomic_DNA"/>
</dbReference>
<evidence type="ECO:0000313" key="1">
    <source>
        <dbReference type="EMBL" id="MFC5673626.1"/>
    </source>
</evidence>
<name>A0ABW0XTF2_9ACTN</name>